<keyword evidence="4 6" id="KW-1133">Transmembrane helix</keyword>
<keyword evidence="5 6" id="KW-0472">Membrane</keyword>
<dbReference type="InterPro" id="IPR002781">
    <property type="entry name" value="TM_pro_TauE-like"/>
</dbReference>
<keyword evidence="7" id="KW-0732">Signal</keyword>
<feature type="transmembrane region" description="Helical" evidence="6">
    <location>
        <begin position="139"/>
        <end position="168"/>
    </location>
</feature>
<accession>A0ABD1FZY1</accession>
<keyword evidence="9" id="KW-1185">Reference proteome</keyword>
<evidence type="ECO:0000313" key="9">
    <source>
        <dbReference type="Proteomes" id="UP001567538"/>
    </source>
</evidence>
<feature type="transmembrane region" description="Helical" evidence="6">
    <location>
        <begin position="367"/>
        <end position="388"/>
    </location>
</feature>
<evidence type="ECO:0000256" key="7">
    <source>
        <dbReference type="SAM" id="SignalP"/>
    </source>
</evidence>
<dbReference type="PANTHER" id="PTHR14255:SF3">
    <property type="entry name" value="SULFITE EXPORTER TAUE_SAFE FAMILY PROTEIN 5-RELATED"/>
    <property type="match status" value="1"/>
</dbReference>
<feature type="transmembrane region" description="Helical" evidence="6">
    <location>
        <begin position="400"/>
        <end position="422"/>
    </location>
</feature>
<comment type="caution">
    <text evidence="8">The sequence shown here is derived from an EMBL/GenBank/DDBJ whole genome shotgun (WGS) entry which is preliminary data.</text>
</comment>
<feature type="signal peptide" evidence="7">
    <location>
        <begin position="1"/>
        <end position="25"/>
    </location>
</feature>
<protein>
    <submittedName>
        <fullName evidence="8">Sulfite exporter TauE/SafE family protein 2-like</fullName>
    </submittedName>
</protein>
<evidence type="ECO:0000256" key="3">
    <source>
        <dbReference type="ARBA" id="ARBA00022692"/>
    </source>
</evidence>
<comment type="similarity">
    <text evidence="2">Belongs to the 4-toluene sulfonate uptake permease (TSUP) (TC 2.A.102) family.</text>
</comment>
<proteinExistence type="inferred from homology"/>
<evidence type="ECO:0000256" key="5">
    <source>
        <dbReference type="ARBA" id="ARBA00023136"/>
    </source>
</evidence>
<evidence type="ECO:0000313" key="8">
    <source>
        <dbReference type="EMBL" id="KAL1537405.1"/>
    </source>
</evidence>
<name>A0ABD1FZY1_SALDI</name>
<feature type="transmembrane region" description="Helical" evidence="6">
    <location>
        <begin position="219"/>
        <end position="238"/>
    </location>
</feature>
<organism evidence="8 9">
    <name type="scientific">Salvia divinorum</name>
    <name type="common">Maria pastora</name>
    <name type="synonym">Diviner's sage</name>
    <dbReference type="NCBI Taxonomy" id="28513"/>
    <lineage>
        <taxon>Eukaryota</taxon>
        <taxon>Viridiplantae</taxon>
        <taxon>Streptophyta</taxon>
        <taxon>Embryophyta</taxon>
        <taxon>Tracheophyta</taxon>
        <taxon>Spermatophyta</taxon>
        <taxon>Magnoliopsida</taxon>
        <taxon>eudicotyledons</taxon>
        <taxon>Gunneridae</taxon>
        <taxon>Pentapetalae</taxon>
        <taxon>asterids</taxon>
        <taxon>lamiids</taxon>
        <taxon>Lamiales</taxon>
        <taxon>Lamiaceae</taxon>
        <taxon>Nepetoideae</taxon>
        <taxon>Mentheae</taxon>
        <taxon>Salviinae</taxon>
        <taxon>Salvia</taxon>
        <taxon>Salvia subgen. Calosphace</taxon>
    </lineage>
</organism>
<dbReference type="PANTHER" id="PTHR14255">
    <property type="entry name" value="CEREBLON"/>
    <property type="match status" value="1"/>
</dbReference>
<evidence type="ECO:0000256" key="1">
    <source>
        <dbReference type="ARBA" id="ARBA00004141"/>
    </source>
</evidence>
<reference evidence="8 9" key="1">
    <citation type="submission" date="2024-06" db="EMBL/GenBank/DDBJ databases">
        <title>A chromosome level genome sequence of Diviner's sage (Salvia divinorum).</title>
        <authorList>
            <person name="Ford S.A."/>
            <person name="Ro D.-K."/>
            <person name="Ness R.W."/>
            <person name="Phillips M.A."/>
        </authorList>
    </citation>
    <scope>NUCLEOTIDE SEQUENCE [LARGE SCALE GENOMIC DNA]</scope>
    <source>
        <strain evidence="8">SAF-2024a</strain>
        <tissue evidence="8">Leaf</tissue>
    </source>
</reference>
<evidence type="ECO:0000256" key="2">
    <source>
        <dbReference type="ARBA" id="ARBA00009142"/>
    </source>
</evidence>
<feature type="transmembrane region" description="Helical" evidence="6">
    <location>
        <begin position="258"/>
        <end position="277"/>
    </location>
</feature>
<gene>
    <name evidence="8" type="ORF">AAHA92_29923</name>
</gene>
<comment type="subcellular location">
    <subcellularLocation>
        <location evidence="1">Membrane</location>
        <topology evidence="1">Multi-pass membrane protein</topology>
    </subcellularLocation>
</comment>
<evidence type="ECO:0000256" key="4">
    <source>
        <dbReference type="ARBA" id="ARBA00022989"/>
    </source>
</evidence>
<sequence>MKLHTFMKCLFLLTVLSSSTSFISGVETPTSISQTPNVSRRHFTHKNTVEGIGIRSVAVAALSSVAAAISSAGGVGGGGLFIPILTIVGGQDVKTASTYSAFMVTGGAVANVAAYTLWRSGGGARRLIDYEMALLCQPWLLLGVSCGVVLNAVFPEWLIMLLFVVFVAGCTFKTCRSGAVHWSLESRGFRGETENGESTKMPLLCATGDQAGDEVRAPWMSVGMLVLIWFSFFALYLLRGNRYGQGIIQIEACGTGYWLISSMQIPLAIFFTSWILIRRSSATASTQQENGGRTRRRPSSELVFPIMALLAGLLGGVFGIGGGMLISPILLQMGIEPQVTAATCSFMVLVSSSMSALQYLLLGMEQIYAALTYAAICFVASLVGLTVIRKAILKHGRPSIIVFSVGTVMALSIVLMTSFGALDVWRSYTAGQNMGFKKPC</sequence>
<dbReference type="Pfam" id="PF01925">
    <property type="entry name" value="TauE"/>
    <property type="match status" value="2"/>
</dbReference>
<dbReference type="Proteomes" id="UP001567538">
    <property type="component" value="Unassembled WGS sequence"/>
</dbReference>
<dbReference type="AlphaFoldDB" id="A0ABD1FZY1"/>
<feature type="transmembrane region" description="Helical" evidence="6">
    <location>
        <begin position="99"/>
        <end position="118"/>
    </location>
</feature>
<dbReference type="EMBL" id="JBEAFC010000011">
    <property type="protein sequence ID" value="KAL1537405.1"/>
    <property type="molecule type" value="Genomic_DNA"/>
</dbReference>
<feature type="transmembrane region" description="Helical" evidence="6">
    <location>
        <begin position="302"/>
        <end position="327"/>
    </location>
</feature>
<dbReference type="GO" id="GO:0016020">
    <property type="term" value="C:membrane"/>
    <property type="evidence" value="ECO:0007669"/>
    <property type="project" value="UniProtKB-SubCell"/>
</dbReference>
<keyword evidence="3 6" id="KW-0812">Transmembrane</keyword>
<evidence type="ECO:0000256" key="6">
    <source>
        <dbReference type="SAM" id="Phobius"/>
    </source>
</evidence>
<feature type="chain" id="PRO_5044840305" evidence="7">
    <location>
        <begin position="26"/>
        <end position="440"/>
    </location>
</feature>